<feature type="transmembrane region" description="Helical" evidence="1">
    <location>
        <begin position="272"/>
        <end position="293"/>
    </location>
</feature>
<dbReference type="EMBL" id="CAADFL010000161">
    <property type="protein sequence ID" value="VFK10937.1"/>
    <property type="molecule type" value="Genomic_DNA"/>
</dbReference>
<keyword evidence="1" id="KW-0812">Transmembrane</keyword>
<name>A0A450SMN1_9GAMM</name>
<keyword evidence="1" id="KW-1133">Transmembrane helix</keyword>
<organism evidence="3">
    <name type="scientific">Candidatus Kentrum sp. FM</name>
    <dbReference type="NCBI Taxonomy" id="2126340"/>
    <lineage>
        <taxon>Bacteria</taxon>
        <taxon>Pseudomonadati</taxon>
        <taxon>Pseudomonadota</taxon>
        <taxon>Gammaproteobacteria</taxon>
        <taxon>Candidatus Kentrum</taxon>
    </lineage>
</organism>
<protein>
    <submittedName>
        <fullName evidence="3">Uncharacterized protein</fullName>
    </submittedName>
</protein>
<dbReference type="EMBL" id="CAADFA010000008">
    <property type="protein sequence ID" value="VFJ44034.1"/>
    <property type="molecule type" value="Genomic_DNA"/>
</dbReference>
<dbReference type="EMBL" id="CAADEZ010000141">
    <property type="protein sequence ID" value="VFJ55052.1"/>
    <property type="molecule type" value="Genomic_DNA"/>
</dbReference>
<evidence type="ECO:0000313" key="2">
    <source>
        <dbReference type="EMBL" id="VFJ44034.1"/>
    </source>
</evidence>
<reference evidence="3" key="1">
    <citation type="submission" date="2019-02" db="EMBL/GenBank/DDBJ databases">
        <authorList>
            <person name="Gruber-Vodicka R. H."/>
            <person name="Seah K. B. B."/>
        </authorList>
    </citation>
    <scope>NUCLEOTIDE SEQUENCE</scope>
    <source>
        <strain evidence="3">BECK_BZ163</strain>
        <strain evidence="4">BECK_BZ164</strain>
        <strain evidence="2">BECK_BZ165</strain>
    </source>
</reference>
<dbReference type="AlphaFoldDB" id="A0A450SMN1"/>
<evidence type="ECO:0000313" key="4">
    <source>
        <dbReference type="EMBL" id="VFK10937.1"/>
    </source>
</evidence>
<feature type="transmembrane region" description="Helical" evidence="1">
    <location>
        <begin position="71"/>
        <end position="93"/>
    </location>
</feature>
<accession>A0A450SMN1</accession>
<proteinExistence type="predicted"/>
<evidence type="ECO:0000313" key="3">
    <source>
        <dbReference type="EMBL" id="VFJ55052.1"/>
    </source>
</evidence>
<gene>
    <name evidence="3" type="ORF">BECKFM1743A_GA0114220_101413</name>
    <name evidence="4" type="ORF">BECKFM1743B_GA0114221_101613</name>
    <name evidence="2" type="ORF">BECKFM1743C_GA0114222_100083</name>
</gene>
<keyword evidence="1" id="KW-0472">Membrane</keyword>
<evidence type="ECO:0000256" key="1">
    <source>
        <dbReference type="SAM" id="Phobius"/>
    </source>
</evidence>
<sequence length="308" mass="34903">MIGFQPRLGVQSHWFLFAILAATLLLPVVVLWGVIEGFYTESITQCDRIFWDVAVVENGWWFPFRFFGETLLSYPLMPLVLISSLFFAVLAFLQGLHLLRPRDFPAIPLLLFALLIVFTGLVYWESLDIFTKGKIEQKLGDRAERVHLLQRNLDRLRIALDEIGVAKTVQQLREVADGLRFAGGAAHRMGSMNAGALFSDASSLPLFEDCKENVGILVPIQNPDGFSEHKSVNVECSMPIEYGRVTEGHWSGTKLKYFHEVLGIGYLFGPLWWIYLLLLLSPVWTFFIVFGLYRFGVLKVRAAGSRSK</sequence>
<feature type="transmembrane region" description="Helical" evidence="1">
    <location>
        <begin position="105"/>
        <end position="124"/>
    </location>
</feature>
<feature type="transmembrane region" description="Helical" evidence="1">
    <location>
        <begin position="12"/>
        <end position="35"/>
    </location>
</feature>